<organism evidence="2 3">
    <name type="scientific">Neolentinus lepideus HHB14362 ss-1</name>
    <dbReference type="NCBI Taxonomy" id="1314782"/>
    <lineage>
        <taxon>Eukaryota</taxon>
        <taxon>Fungi</taxon>
        <taxon>Dikarya</taxon>
        <taxon>Basidiomycota</taxon>
        <taxon>Agaricomycotina</taxon>
        <taxon>Agaricomycetes</taxon>
        <taxon>Gloeophyllales</taxon>
        <taxon>Gloeophyllaceae</taxon>
        <taxon>Neolentinus</taxon>
    </lineage>
</organism>
<reference evidence="2 3" key="1">
    <citation type="journal article" date="2016" name="Mol. Biol. Evol.">
        <title>Comparative Genomics of Early-Diverging Mushroom-Forming Fungi Provides Insights into the Origins of Lignocellulose Decay Capabilities.</title>
        <authorList>
            <person name="Nagy L.G."/>
            <person name="Riley R."/>
            <person name="Tritt A."/>
            <person name="Adam C."/>
            <person name="Daum C."/>
            <person name="Floudas D."/>
            <person name="Sun H."/>
            <person name="Yadav J.S."/>
            <person name="Pangilinan J."/>
            <person name="Larsson K.H."/>
            <person name="Matsuura K."/>
            <person name="Barry K."/>
            <person name="Labutti K."/>
            <person name="Kuo R."/>
            <person name="Ohm R.A."/>
            <person name="Bhattacharya S.S."/>
            <person name="Shirouzu T."/>
            <person name="Yoshinaga Y."/>
            <person name="Martin F.M."/>
            <person name="Grigoriev I.V."/>
            <person name="Hibbett D.S."/>
        </authorList>
    </citation>
    <scope>NUCLEOTIDE SEQUENCE [LARGE SCALE GENOMIC DNA]</scope>
    <source>
        <strain evidence="2 3">HHB14362 ss-1</strain>
    </source>
</reference>
<dbReference type="EMBL" id="KV425573">
    <property type="protein sequence ID" value="KZT25165.1"/>
    <property type="molecule type" value="Genomic_DNA"/>
</dbReference>
<evidence type="ECO:0000313" key="3">
    <source>
        <dbReference type="Proteomes" id="UP000076761"/>
    </source>
</evidence>
<feature type="region of interest" description="Disordered" evidence="1">
    <location>
        <begin position="1"/>
        <end position="92"/>
    </location>
</feature>
<dbReference type="Proteomes" id="UP000076761">
    <property type="component" value="Unassembled WGS sequence"/>
</dbReference>
<dbReference type="AlphaFoldDB" id="A0A165SHE7"/>
<accession>A0A165SHE7</accession>
<gene>
    <name evidence="2" type="ORF">NEOLEDRAFT_1133926</name>
</gene>
<name>A0A165SHE7_9AGAM</name>
<protein>
    <submittedName>
        <fullName evidence="2">Uncharacterized protein</fullName>
    </submittedName>
</protein>
<evidence type="ECO:0000256" key="1">
    <source>
        <dbReference type="SAM" id="MobiDB-lite"/>
    </source>
</evidence>
<keyword evidence="3" id="KW-1185">Reference proteome</keyword>
<proteinExistence type="predicted"/>
<dbReference type="InParanoid" id="A0A165SHE7"/>
<sequence length="92" mass="9552">MASSQRLQSGRFLASRRSRGSSASASLVSATRAYSAPPGSSPSSGTSMIVTERLGTCRPTGTEGSPGLTDVTPSPDNKSRAYRDGLRSRCGR</sequence>
<feature type="compositionally biased region" description="Basic and acidic residues" evidence="1">
    <location>
        <begin position="77"/>
        <end position="92"/>
    </location>
</feature>
<feature type="compositionally biased region" description="Low complexity" evidence="1">
    <location>
        <begin position="20"/>
        <end position="47"/>
    </location>
</feature>
<evidence type="ECO:0000313" key="2">
    <source>
        <dbReference type="EMBL" id="KZT25165.1"/>
    </source>
</evidence>